<dbReference type="EMBL" id="CP036262">
    <property type="protein sequence ID" value="QDS95088.1"/>
    <property type="molecule type" value="Genomic_DNA"/>
</dbReference>
<proteinExistence type="predicted"/>
<reference evidence="1 2" key="1">
    <citation type="submission" date="2019-02" db="EMBL/GenBank/DDBJ databases">
        <title>Deep-cultivation of Planctomycetes and their phenomic and genomic characterization uncovers novel biology.</title>
        <authorList>
            <person name="Wiegand S."/>
            <person name="Jogler M."/>
            <person name="Boedeker C."/>
            <person name="Pinto D."/>
            <person name="Vollmers J."/>
            <person name="Rivas-Marin E."/>
            <person name="Kohn T."/>
            <person name="Peeters S.H."/>
            <person name="Heuer A."/>
            <person name="Rast P."/>
            <person name="Oberbeckmann S."/>
            <person name="Bunk B."/>
            <person name="Jeske O."/>
            <person name="Meyerdierks A."/>
            <person name="Storesund J.E."/>
            <person name="Kallscheuer N."/>
            <person name="Luecker S."/>
            <person name="Lage O.M."/>
            <person name="Pohl T."/>
            <person name="Merkel B.J."/>
            <person name="Hornburger P."/>
            <person name="Mueller R.-W."/>
            <person name="Bruemmer F."/>
            <person name="Labrenz M."/>
            <person name="Spormann A.M."/>
            <person name="Op den Camp H."/>
            <person name="Overmann J."/>
            <person name="Amann R."/>
            <person name="Jetten M.S.M."/>
            <person name="Mascher T."/>
            <person name="Medema M.H."/>
            <person name="Devos D.P."/>
            <person name="Kaster A.-K."/>
            <person name="Ovreas L."/>
            <person name="Rohde M."/>
            <person name="Galperin M.Y."/>
            <person name="Jogler C."/>
        </authorList>
    </citation>
    <scope>NUCLEOTIDE SEQUENCE [LARGE SCALE GENOMIC DNA]</scope>
    <source>
        <strain evidence="1 2">FF011L</strain>
    </source>
</reference>
<accession>A0A517MJP4</accession>
<dbReference type="KEGG" id="rml:FF011L_38720"/>
<dbReference type="AlphaFoldDB" id="A0A517MJP4"/>
<protein>
    <submittedName>
        <fullName evidence="1">Uncharacterized protein</fullName>
    </submittedName>
</protein>
<name>A0A517MJP4_9BACT</name>
<gene>
    <name evidence="1" type="ORF">FF011L_38720</name>
</gene>
<dbReference type="Proteomes" id="UP000320672">
    <property type="component" value="Chromosome"/>
</dbReference>
<evidence type="ECO:0000313" key="2">
    <source>
        <dbReference type="Proteomes" id="UP000320672"/>
    </source>
</evidence>
<evidence type="ECO:0000313" key="1">
    <source>
        <dbReference type="EMBL" id="QDS95088.1"/>
    </source>
</evidence>
<keyword evidence="2" id="KW-1185">Reference proteome</keyword>
<organism evidence="1 2">
    <name type="scientific">Roseimaritima multifibrata</name>
    <dbReference type="NCBI Taxonomy" id="1930274"/>
    <lineage>
        <taxon>Bacteria</taxon>
        <taxon>Pseudomonadati</taxon>
        <taxon>Planctomycetota</taxon>
        <taxon>Planctomycetia</taxon>
        <taxon>Pirellulales</taxon>
        <taxon>Pirellulaceae</taxon>
        <taxon>Roseimaritima</taxon>
    </lineage>
</organism>
<sequence length="73" mass="7926">MVTSGVLALIFVLVLRAQPGTRTRIGDPLADPVSGHWPFDMERRSLAEVLSDAQSHACDLMVPHTIRSSIASQ</sequence>